<name>A0A4V2MWR0_9APHY</name>
<dbReference type="Proteomes" id="UP000292702">
    <property type="component" value="Unassembled WGS sequence"/>
</dbReference>
<evidence type="ECO:0000313" key="1">
    <source>
        <dbReference type="EMBL" id="TCD67187.1"/>
    </source>
</evidence>
<comment type="caution">
    <text evidence="1">The sequence shown here is derived from an EMBL/GenBank/DDBJ whole genome shotgun (WGS) entry which is preliminary data.</text>
</comment>
<reference evidence="1 2" key="1">
    <citation type="submission" date="2018-11" db="EMBL/GenBank/DDBJ databases">
        <title>Genome assembly of Steccherinum ochraceum LE-BIN_3174, the white-rot fungus of the Steccherinaceae family (The Residual Polyporoid clade, Polyporales, Basidiomycota).</title>
        <authorList>
            <person name="Fedorova T.V."/>
            <person name="Glazunova O.A."/>
            <person name="Landesman E.O."/>
            <person name="Moiseenko K.V."/>
            <person name="Psurtseva N.V."/>
            <person name="Savinova O.S."/>
            <person name="Shakhova N.V."/>
            <person name="Tyazhelova T.V."/>
            <person name="Vasina D.V."/>
        </authorList>
    </citation>
    <scope>NUCLEOTIDE SEQUENCE [LARGE SCALE GENOMIC DNA]</scope>
    <source>
        <strain evidence="1 2">LE-BIN_3174</strain>
    </source>
</reference>
<evidence type="ECO:0000313" key="2">
    <source>
        <dbReference type="Proteomes" id="UP000292702"/>
    </source>
</evidence>
<dbReference type="OrthoDB" id="10571473at2759"/>
<keyword evidence="2" id="KW-1185">Reference proteome</keyword>
<dbReference type="EMBL" id="RWJN01000107">
    <property type="protein sequence ID" value="TCD67187.1"/>
    <property type="molecule type" value="Genomic_DNA"/>
</dbReference>
<protein>
    <submittedName>
        <fullName evidence="1">Uncharacterized protein</fullName>
    </submittedName>
</protein>
<gene>
    <name evidence="1" type="ORF">EIP91_000414</name>
</gene>
<sequence>MSGVNLSALTTALGALVTNGFNLATLQTNAGSKLTADMNNAIDWTSATQGWVQPIALLTVYARNLAGLAADFSTYLPDVVNASSESGRTSSLWTFIATINTTPRLSTTAFESWQTSMATCATNFATILTSTSNTDPALLSILSTLQKYNQLIPAAIQAAQVLDNYQTSVGEEVAGIMMWAAKPTVSGKDIPFLLKTFKYTSTSSYDSDNIILTNWTQTNWLAFQGTTS</sequence>
<accession>A0A4V2MWR0</accession>
<organism evidence="1 2">
    <name type="scientific">Steccherinum ochraceum</name>
    <dbReference type="NCBI Taxonomy" id="92696"/>
    <lineage>
        <taxon>Eukaryota</taxon>
        <taxon>Fungi</taxon>
        <taxon>Dikarya</taxon>
        <taxon>Basidiomycota</taxon>
        <taxon>Agaricomycotina</taxon>
        <taxon>Agaricomycetes</taxon>
        <taxon>Polyporales</taxon>
        <taxon>Steccherinaceae</taxon>
        <taxon>Steccherinum</taxon>
    </lineage>
</organism>
<proteinExistence type="predicted"/>
<dbReference type="AlphaFoldDB" id="A0A4V2MWR0"/>